<feature type="region of interest" description="Disordered" evidence="1">
    <location>
        <begin position="46"/>
        <end position="66"/>
    </location>
</feature>
<accession>A0AAQ3XC91</accession>
<sequence>MPCCLPVLRCRQPYICTGEAIDRPSAMQPQLHCRSCHKAALPSAAAHSYCSGPPSTSDPSVKSEWC</sequence>
<proteinExistence type="predicted"/>
<evidence type="ECO:0000256" key="1">
    <source>
        <dbReference type="SAM" id="MobiDB-lite"/>
    </source>
</evidence>
<gene>
    <name evidence="2" type="ORF">U9M48_039033</name>
</gene>
<evidence type="ECO:0000313" key="2">
    <source>
        <dbReference type="EMBL" id="WVZ93010.1"/>
    </source>
</evidence>
<dbReference type="Proteomes" id="UP001341281">
    <property type="component" value="Chromosome 09"/>
</dbReference>
<organism evidence="2 3">
    <name type="scientific">Paspalum notatum var. saurae</name>
    <dbReference type="NCBI Taxonomy" id="547442"/>
    <lineage>
        <taxon>Eukaryota</taxon>
        <taxon>Viridiplantae</taxon>
        <taxon>Streptophyta</taxon>
        <taxon>Embryophyta</taxon>
        <taxon>Tracheophyta</taxon>
        <taxon>Spermatophyta</taxon>
        <taxon>Magnoliopsida</taxon>
        <taxon>Liliopsida</taxon>
        <taxon>Poales</taxon>
        <taxon>Poaceae</taxon>
        <taxon>PACMAD clade</taxon>
        <taxon>Panicoideae</taxon>
        <taxon>Andropogonodae</taxon>
        <taxon>Paspaleae</taxon>
        <taxon>Paspalinae</taxon>
        <taxon>Paspalum</taxon>
    </lineage>
</organism>
<evidence type="ECO:0000313" key="3">
    <source>
        <dbReference type="Proteomes" id="UP001341281"/>
    </source>
</evidence>
<dbReference type="EMBL" id="CP144753">
    <property type="protein sequence ID" value="WVZ93010.1"/>
    <property type="molecule type" value="Genomic_DNA"/>
</dbReference>
<name>A0AAQ3XC91_PASNO</name>
<dbReference type="AlphaFoldDB" id="A0AAQ3XC91"/>
<protein>
    <submittedName>
        <fullName evidence="2">Uncharacterized protein</fullName>
    </submittedName>
</protein>
<keyword evidence="3" id="KW-1185">Reference proteome</keyword>
<reference evidence="2 3" key="1">
    <citation type="submission" date="2024-02" db="EMBL/GenBank/DDBJ databases">
        <title>High-quality chromosome-scale genome assembly of Pensacola bahiagrass (Paspalum notatum Flugge var. saurae).</title>
        <authorList>
            <person name="Vega J.M."/>
            <person name="Podio M."/>
            <person name="Orjuela J."/>
            <person name="Siena L.A."/>
            <person name="Pessino S.C."/>
            <person name="Combes M.C."/>
            <person name="Mariac C."/>
            <person name="Albertini E."/>
            <person name="Pupilli F."/>
            <person name="Ortiz J.P.A."/>
            <person name="Leblanc O."/>
        </authorList>
    </citation>
    <scope>NUCLEOTIDE SEQUENCE [LARGE SCALE GENOMIC DNA]</scope>
    <source>
        <strain evidence="2">R1</strain>
        <tissue evidence="2">Leaf</tissue>
    </source>
</reference>